<dbReference type="EMBL" id="WKKH01000007">
    <property type="protein sequence ID" value="MRX75709.1"/>
    <property type="molecule type" value="Genomic_DNA"/>
</dbReference>
<evidence type="ECO:0000313" key="3">
    <source>
        <dbReference type="EMBL" id="MRX75709.1"/>
    </source>
</evidence>
<dbReference type="AlphaFoldDB" id="A0A7K0FXM5"/>
<keyword evidence="1" id="KW-0472">Membrane</keyword>
<dbReference type="PANTHER" id="PTHR34220:SF7">
    <property type="entry name" value="SENSOR HISTIDINE KINASE YPDA"/>
    <property type="match status" value="1"/>
</dbReference>
<name>A0A7K0FXM5_9SPHI</name>
<accession>A0A7K0FXM5</accession>
<comment type="caution">
    <text evidence="3">The sequence shown here is derived from an EMBL/GenBank/DDBJ whole genome shotgun (WGS) entry which is preliminary data.</text>
</comment>
<dbReference type="PANTHER" id="PTHR34220">
    <property type="entry name" value="SENSOR HISTIDINE KINASE YPDA"/>
    <property type="match status" value="1"/>
</dbReference>
<keyword evidence="1" id="KW-1133">Transmembrane helix</keyword>
<reference evidence="3 4" key="1">
    <citation type="submission" date="2019-11" db="EMBL/GenBank/DDBJ databases">
        <title>Pedobacter petrophilus genome.</title>
        <authorList>
            <person name="Feldbauer M.J."/>
            <person name="Newman J.D."/>
        </authorList>
    </citation>
    <scope>NUCLEOTIDE SEQUENCE [LARGE SCALE GENOMIC DNA]</scope>
    <source>
        <strain evidence="3 4">LMG 29686</strain>
    </source>
</reference>
<feature type="transmembrane region" description="Helical" evidence="1">
    <location>
        <begin position="136"/>
        <end position="159"/>
    </location>
</feature>
<feature type="transmembrane region" description="Helical" evidence="1">
    <location>
        <begin position="34"/>
        <end position="56"/>
    </location>
</feature>
<dbReference type="GO" id="GO:0000155">
    <property type="term" value="F:phosphorelay sensor kinase activity"/>
    <property type="evidence" value="ECO:0007669"/>
    <property type="project" value="InterPro"/>
</dbReference>
<dbReference type="InterPro" id="IPR050640">
    <property type="entry name" value="Bact_2-comp_sensor_kinase"/>
</dbReference>
<protein>
    <recommendedName>
        <fullName evidence="2">Signal transduction histidine kinase internal region domain-containing protein</fullName>
    </recommendedName>
</protein>
<dbReference type="OrthoDB" id="9792992at2"/>
<sequence>MKYLKRSTYAKPILTYVKRNFNLKNKMKNWLKNYQWHIISWFIFILYEYFLVVLILNIKGPLLVYCMHYVINISLFYIHSDLILKKTLAGSKPRYFKLTALIVIEIFIFSIIAYLADQLTLTSTAPINLKNVTIDWKFIFGALWRGIYFILFGTAYYFVKRYIQQKQLTAALEKEAIKKELEEKQIAIELADAKNSYLKAQINPHFLFNTLTYIYNSTHKSEPRAAEAVRYLSKLMRYALECEHGPNIMNLEAEILQVENLLQLSRIKQPDLYIDFHYDEGIEETKIIPLALLSLTENMVKHGNLSVSTDPGKIDLHLNNGVFTIRTSNLVNTGLNDTGFHTGLNNIKQRLLHTYGNNARITYGQKDQYFQVLIEIAMQ</sequence>
<dbReference type="InterPro" id="IPR010559">
    <property type="entry name" value="Sig_transdc_His_kin_internal"/>
</dbReference>
<gene>
    <name evidence="3" type="ORF">GJU39_06375</name>
</gene>
<keyword evidence="1" id="KW-0812">Transmembrane</keyword>
<feature type="transmembrane region" description="Helical" evidence="1">
    <location>
        <begin position="95"/>
        <end position="116"/>
    </location>
</feature>
<feature type="domain" description="Signal transduction histidine kinase internal region" evidence="2">
    <location>
        <begin position="195"/>
        <end position="269"/>
    </location>
</feature>
<evidence type="ECO:0000313" key="4">
    <source>
        <dbReference type="Proteomes" id="UP000487757"/>
    </source>
</evidence>
<keyword evidence="4" id="KW-1185">Reference proteome</keyword>
<dbReference type="Pfam" id="PF06580">
    <property type="entry name" value="His_kinase"/>
    <property type="match status" value="1"/>
</dbReference>
<evidence type="ECO:0000256" key="1">
    <source>
        <dbReference type="SAM" id="Phobius"/>
    </source>
</evidence>
<dbReference type="Proteomes" id="UP000487757">
    <property type="component" value="Unassembled WGS sequence"/>
</dbReference>
<feature type="transmembrane region" description="Helical" evidence="1">
    <location>
        <begin position="62"/>
        <end position="83"/>
    </location>
</feature>
<organism evidence="3 4">
    <name type="scientific">Pedobacter petrophilus</name>
    <dbReference type="NCBI Taxonomy" id="1908241"/>
    <lineage>
        <taxon>Bacteria</taxon>
        <taxon>Pseudomonadati</taxon>
        <taxon>Bacteroidota</taxon>
        <taxon>Sphingobacteriia</taxon>
        <taxon>Sphingobacteriales</taxon>
        <taxon>Sphingobacteriaceae</taxon>
        <taxon>Pedobacter</taxon>
    </lineage>
</organism>
<dbReference type="GO" id="GO:0016020">
    <property type="term" value="C:membrane"/>
    <property type="evidence" value="ECO:0007669"/>
    <property type="project" value="InterPro"/>
</dbReference>
<proteinExistence type="predicted"/>
<evidence type="ECO:0000259" key="2">
    <source>
        <dbReference type="Pfam" id="PF06580"/>
    </source>
</evidence>